<feature type="signal peptide" evidence="2">
    <location>
        <begin position="1"/>
        <end position="22"/>
    </location>
</feature>
<sequence length="123" mass="12134">MTFKLWVATIGALLAVPVSALAQQSVGPADPADPRASVPAAVYESVVTKASRAAPDDNQVTPDKIWRAANDAVAAAPGHPGHEAGAGAASGHAHAGHAPAAQAAPAPSAKPASEPAADHSKHH</sequence>
<gene>
    <name evidence="3" type="ORF">ACFPN5_12055</name>
</gene>
<evidence type="ECO:0000313" key="3">
    <source>
        <dbReference type="EMBL" id="MFC5460540.1"/>
    </source>
</evidence>
<feature type="compositionally biased region" description="Low complexity" evidence="1">
    <location>
        <begin position="74"/>
        <end position="115"/>
    </location>
</feature>
<evidence type="ECO:0008006" key="5">
    <source>
        <dbReference type="Google" id="ProtNLM"/>
    </source>
</evidence>
<protein>
    <recommendedName>
        <fullName evidence="5">DUF4148 domain-containing protein</fullName>
    </recommendedName>
</protein>
<evidence type="ECO:0000313" key="4">
    <source>
        <dbReference type="Proteomes" id="UP001596050"/>
    </source>
</evidence>
<reference evidence="4" key="1">
    <citation type="journal article" date="2019" name="Int. J. Syst. Evol. Microbiol.">
        <title>The Global Catalogue of Microorganisms (GCM) 10K type strain sequencing project: providing services to taxonomists for standard genome sequencing and annotation.</title>
        <authorList>
            <consortium name="The Broad Institute Genomics Platform"/>
            <consortium name="The Broad Institute Genome Sequencing Center for Infectious Disease"/>
            <person name="Wu L."/>
            <person name="Ma J."/>
        </authorList>
    </citation>
    <scope>NUCLEOTIDE SEQUENCE [LARGE SCALE GENOMIC DNA]</scope>
    <source>
        <strain evidence="4">KACC 12649</strain>
    </source>
</reference>
<evidence type="ECO:0000256" key="1">
    <source>
        <dbReference type="SAM" id="MobiDB-lite"/>
    </source>
</evidence>
<accession>A0ABW0L530</accession>
<feature type="chain" id="PRO_5047185963" description="DUF4148 domain-containing protein" evidence="2">
    <location>
        <begin position="23"/>
        <end position="123"/>
    </location>
</feature>
<comment type="caution">
    <text evidence="3">The sequence shown here is derived from an EMBL/GenBank/DDBJ whole genome shotgun (WGS) entry which is preliminary data.</text>
</comment>
<dbReference type="Proteomes" id="UP001596050">
    <property type="component" value="Unassembled WGS sequence"/>
</dbReference>
<keyword evidence="2" id="KW-0732">Signal</keyword>
<organism evidence="3 4">
    <name type="scientific">Massilia niabensis</name>
    <dbReference type="NCBI Taxonomy" id="544910"/>
    <lineage>
        <taxon>Bacteria</taxon>
        <taxon>Pseudomonadati</taxon>
        <taxon>Pseudomonadota</taxon>
        <taxon>Betaproteobacteria</taxon>
        <taxon>Burkholderiales</taxon>
        <taxon>Oxalobacteraceae</taxon>
        <taxon>Telluria group</taxon>
        <taxon>Massilia</taxon>
    </lineage>
</organism>
<name>A0ABW0L530_9BURK</name>
<dbReference type="RefSeq" id="WP_379783504.1">
    <property type="nucleotide sequence ID" value="NZ_JBHSMU010000013.1"/>
</dbReference>
<evidence type="ECO:0000256" key="2">
    <source>
        <dbReference type="SAM" id="SignalP"/>
    </source>
</evidence>
<dbReference type="EMBL" id="JBHSMU010000013">
    <property type="protein sequence ID" value="MFC5460540.1"/>
    <property type="molecule type" value="Genomic_DNA"/>
</dbReference>
<feature type="region of interest" description="Disordered" evidence="1">
    <location>
        <begin position="72"/>
        <end position="123"/>
    </location>
</feature>
<proteinExistence type="predicted"/>
<keyword evidence="4" id="KW-1185">Reference proteome</keyword>